<dbReference type="AlphaFoldDB" id="A0A239J7M7"/>
<dbReference type="PANTHER" id="PTHR44147">
    <property type="entry name" value="DEHYDROGENASE/REDUCTASE SDR FAMILY MEMBER 1"/>
    <property type="match status" value="1"/>
</dbReference>
<gene>
    <name evidence="1" type="ORF">SAMN06295912_1316</name>
</gene>
<organism evidence="1 2">
    <name type="scientific">Edaphosphingomonas laterariae</name>
    <dbReference type="NCBI Taxonomy" id="861865"/>
    <lineage>
        <taxon>Bacteria</taxon>
        <taxon>Pseudomonadati</taxon>
        <taxon>Pseudomonadota</taxon>
        <taxon>Alphaproteobacteria</taxon>
        <taxon>Sphingomonadales</taxon>
        <taxon>Rhizorhabdaceae</taxon>
        <taxon>Edaphosphingomonas</taxon>
    </lineage>
</organism>
<protein>
    <submittedName>
        <fullName evidence="1">NAD(P)-dependent dehydrogenase, short-chain alcohol dehydrogenase family</fullName>
    </submittedName>
</protein>
<reference evidence="2" key="1">
    <citation type="submission" date="2017-06" db="EMBL/GenBank/DDBJ databases">
        <authorList>
            <person name="Varghese N."/>
            <person name="Submissions S."/>
        </authorList>
    </citation>
    <scope>NUCLEOTIDE SEQUENCE [LARGE SCALE GENOMIC DNA]</scope>
    <source>
        <strain evidence="2">LNB2</strain>
    </source>
</reference>
<dbReference type="OrthoDB" id="63584at2"/>
<dbReference type="SUPFAM" id="SSF51735">
    <property type="entry name" value="NAD(P)-binding Rossmann-fold domains"/>
    <property type="match status" value="1"/>
</dbReference>
<dbReference type="Pfam" id="PF00106">
    <property type="entry name" value="adh_short"/>
    <property type="match status" value="1"/>
</dbReference>
<dbReference type="InterPro" id="IPR036291">
    <property type="entry name" value="NAD(P)-bd_dom_sf"/>
</dbReference>
<dbReference type="InterPro" id="IPR002347">
    <property type="entry name" value="SDR_fam"/>
</dbReference>
<accession>A0A239J7M7</accession>
<dbReference type="PRINTS" id="PR00081">
    <property type="entry name" value="GDHRDH"/>
</dbReference>
<name>A0A239J7M7_9SPHN</name>
<dbReference type="PANTHER" id="PTHR44147:SF2">
    <property type="entry name" value="DEHYDROGENASE_REDUCTASE SDR FAMILY MEMBER 1"/>
    <property type="match status" value="1"/>
</dbReference>
<proteinExistence type="predicted"/>
<dbReference type="Proteomes" id="UP000198281">
    <property type="component" value="Unassembled WGS sequence"/>
</dbReference>
<dbReference type="RefSeq" id="WP_089220926.1">
    <property type="nucleotide sequence ID" value="NZ_FZOS01000031.1"/>
</dbReference>
<dbReference type="Gene3D" id="3.40.50.720">
    <property type="entry name" value="NAD(P)-binding Rossmann-like Domain"/>
    <property type="match status" value="1"/>
</dbReference>
<evidence type="ECO:0000313" key="2">
    <source>
        <dbReference type="Proteomes" id="UP000198281"/>
    </source>
</evidence>
<keyword evidence="2" id="KW-1185">Reference proteome</keyword>
<dbReference type="EMBL" id="FZOS01000031">
    <property type="protein sequence ID" value="SNT01498.1"/>
    <property type="molecule type" value="Genomic_DNA"/>
</dbReference>
<sequence>MKQGVAVVTGASRGAGQGIARALGAAGYTVYVTGRSQTADASRLGGTIHDTAAEVTAAGGRGVAVACDHADDAAVRAVFAQVERDEGRLDILVNNATALHDELIRPGPFWTKPADMADIITVGLRSSYIAAHAAAPLLVKKPGGLMAFTSAPGAASYAHGPAYGAQKAGTDKMAADIAVELRPFGAASVAIWMGFLKTARTAAAVAERPGQFDALLAMAETPDFTGRVIAAIHRDPAMMELSGRTVIGAEQAMAYGVRDLDGSSPGSLRSIVGNPITYDEIILDG</sequence>
<evidence type="ECO:0000313" key="1">
    <source>
        <dbReference type="EMBL" id="SNT01498.1"/>
    </source>
</evidence>